<sequence>MFPRLLSSRLAGKSVGTSNGSVVYPSIPYRTASKFAGLKTFEEDYSETPDYP</sequence>
<dbReference type="EMBL" id="CAJVCH010039568">
    <property type="protein sequence ID" value="CAG7716575.1"/>
    <property type="molecule type" value="Genomic_DNA"/>
</dbReference>
<evidence type="ECO:0000313" key="1">
    <source>
        <dbReference type="EMBL" id="CAG7716575.1"/>
    </source>
</evidence>
<proteinExistence type="predicted"/>
<reference evidence="1" key="1">
    <citation type="submission" date="2021-06" db="EMBL/GenBank/DDBJ databases">
        <authorList>
            <person name="Hodson N. C."/>
            <person name="Mongue J. A."/>
            <person name="Jaron S. K."/>
        </authorList>
    </citation>
    <scope>NUCLEOTIDE SEQUENCE</scope>
</reference>
<dbReference type="AlphaFoldDB" id="A0A8J2JAC6"/>
<name>A0A8J2JAC6_9HEXA</name>
<protein>
    <submittedName>
        <fullName evidence="1">Uncharacterized protein</fullName>
    </submittedName>
</protein>
<feature type="non-terminal residue" evidence="1">
    <location>
        <position position="52"/>
    </location>
</feature>
<comment type="caution">
    <text evidence="1">The sequence shown here is derived from an EMBL/GenBank/DDBJ whole genome shotgun (WGS) entry which is preliminary data.</text>
</comment>
<accession>A0A8J2JAC6</accession>
<dbReference type="Proteomes" id="UP000708208">
    <property type="component" value="Unassembled WGS sequence"/>
</dbReference>
<keyword evidence="2" id="KW-1185">Reference proteome</keyword>
<organism evidence="1 2">
    <name type="scientific">Allacma fusca</name>
    <dbReference type="NCBI Taxonomy" id="39272"/>
    <lineage>
        <taxon>Eukaryota</taxon>
        <taxon>Metazoa</taxon>
        <taxon>Ecdysozoa</taxon>
        <taxon>Arthropoda</taxon>
        <taxon>Hexapoda</taxon>
        <taxon>Collembola</taxon>
        <taxon>Symphypleona</taxon>
        <taxon>Sminthuridae</taxon>
        <taxon>Allacma</taxon>
    </lineage>
</organism>
<gene>
    <name evidence="1" type="ORF">AFUS01_LOCUS6075</name>
</gene>
<evidence type="ECO:0000313" key="2">
    <source>
        <dbReference type="Proteomes" id="UP000708208"/>
    </source>
</evidence>